<comment type="caution">
    <text evidence="5">The sequence shown here is derived from an EMBL/GenBank/DDBJ whole genome shotgun (WGS) entry which is preliminary data.</text>
</comment>
<reference evidence="5 6" key="1">
    <citation type="submission" date="2017-04" db="EMBL/GenBank/DDBJ databases">
        <title>The new phylogeny of genus Mycobacterium.</title>
        <authorList>
            <person name="Tortoli E."/>
            <person name="Trovato A."/>
            <person name="Cirillo D.M."/>
        </authorList>
    </citation>
    <scope>NUCLEOTIDE SEQUENCE [LARGE SCALE GENOMIC DNA]</scope>
    <source>
        <strain evidence="5 6">KCTC 19819</strain>
    </source>
</reference>
<dbReference type="SMART" id="SM00822">
    <property type="entry name" value="PKS_KR"/>
    <property type="match status" value="1"/>
</dbReference>
<dbReference type="InterPro" id="IPR020904">
    <property type="entry name" value="Sc_DH/Rdtase_CS"/>
</dbReference>
<feature type="domain" description="Ketoreductase" evidence="4">
    <location>
        <begin position="4"/>
        <end position="180"/>
    </location>
</feature>
<keyword evidence="6" id="KW-1185">Reference proteome</keyword>
<evidence type="ECO:0000256" key="3">
    <source>
        <dbReference type="RuleBase" id="RU000363"/>
    </source>
</evidence>
<evidence type="ECO:0000256" key="2">
    <source>
        <dbReference type="ARBA" id="ARBA00023002"/>
    </source>
</evidence>
<dbReference type="Gene3D" id="3.40.50.720">
    <property type="entry name" value="NAD(P)-binding Rossmann-like Domain"/>
    <property type="match status" value="1"/>
</dbReference>
<dbReference type="Pfam" id="PF00106">
    <property type="entry name" value="adh_short"/>
    <property type="match status" value="1"/>
</dbReference>
<dbReference type="SUPFAM" id="SSF51735">
    <property type="entry name" value="NAD(P)-binding Rossmann-fold domains"/>
    <property type="match status" value="1"/>
</dbReference>
<dbReference type="InterPro" id="IPR057326">
    <property type="entry name" value="KR_dom"/>
</dbReference>
<name>A0AA91PEK4_9MYCO</name>
<accession>A0AA91PEK4</accession>
<dbReference type="AlphaFoldDB" id="A0AA91PEK4"/>
<organism evidence="5 6">
    <name type="scientific">Mycolicibacillus koreensis</name>
    <dbReference type="NCBI Taxonomy" id="1069220"/>
    <lineage>
        <taxon>Bacteria</taxon>
        <taxon>Bacillati</taxon>
        <taxon>Actinomycetota</taxon>
        <taxon>Actinomycetes</taxon>
        <taxon>Mycobacteriales</taxon>
        <taxon>Mycobacteriaceae</taxon>
        <taxon>Mycolicibacillus</taxon>
    </lineage>
</organism>
<gene>
    <name evidence="5" type="ORF">B8W67_09565</name>
</gene>
<evidence type="ECO:0000313" key="5">
    <source>
        <dbReference type="EMBL" id="OSC33800.1"/>
    </source>
</evidence>
<protein>
    <submittedName>
        <fullName evidence="5">Short-chain dehydrogenase</fullName>
    </submittedName>
</protein>
<dbReference type="GO" id="GO:0016616">
    <property type="term" value="F:oxidoreductase activity, acting on the CH-OH group of donors, NAD or NADP as acceptor"/>
    <property type="evidence" value="ECO:0007669"/>
    <property type="project" value="TreeGrafter"/>
</dbReference>
<dbReference type="PRINTS" id="PR00081">
    <property type="entry name" value="GDHRDH"/>
</dbReference>
<dbReference type="Proteomes" id="UP000193577">
    <property type="component" value="Unassembled WGS sequence"/>
</dbReference>
<comment type="similarity">
    <text evidence="1 3">Belongs to the short-chain dehydrogenases/reductases (SDR) family.</text>
</comment>
<dbReference type="InterPro" id="IPR036291">
    <property type="entry name" value="NAD(P)-bd_dom_sf"/>
</dbReference>
<proteinExistence type="inferred from homology"/>
<dbReference type="NCBIfam" id="NF005878">
    <property type="entry name" value="PRK07825.1"/>
    <property type="match status" value="1"/>
</dbReference>
<sequence>MAGAVVVVTGGARGIGLSTASRFIARGARVAIGDLDELAAQTAAASLGESARGYQVDVGDTESFRAFLDRVEDDIGPVEILINNAGIMPIGAFLAEPEEVTRATFAVNVFAHMTAARIIAPRMIARGRGHIVNVTSAAGKIHSAGLAGYTAAKHAATAFSRSLREELRPHGVSVSAVLPSAINTQLVDGIPLGVVRIGVLPPSIVARRIESTVRRRPALAGAPHGLVPLLTFANLVPEWLWLAGRRLVNADRTLGPIDRVARAEYDARITANAAHPAEEPRP</sequence>
<evidence type="ECO:0000313" key="6">
    <source>
        <dbReference type="Proteomes" id="UP000193577"/>
    </source>
</evidence>
<evidence type="ECO:0000256" key="1">
    <source>
        <dbReference type="ARBA" id="ARBA00006484"/>
    </source>
</evidence>
<dbReference type="PANTHER" id="PTHR24322:SF736">
    <property type="entry name" value="RETINOL DEHYDROGENASE 10"/>
    <property type="match status" value="1"/>
</dbReference>
<dbReference type="InterPro" id="IPR002347">
    <property type="entry name" value="SDR_fam"/>
</dbReference>
<dbReference type="PRINTS" id="PR00080">
    <property type="entry name" value="SDRFAMILY"/>
</dbReference>
<evidence type="ECO:0000259" key="4">
    <source>
        <dbReference type="SMART" id="SM00822"/>
    </source>
</evidence>
<dbReference type="PANTHER" id="PTHR24322">
    <property type="entry name" value="PKSB"/>
    <property type="match status" value="1"/>
</dbReference>
<keyword evidence="2" id="KW-0560">Oxidoreductase</keyword>
<dbReference type="PROSITE" id="PS00061">
    <property type="entry name" value="ADH_SHORT"/>
    <property type="match status" value="1"/>
</dbReference>
<dbReference type="EMBL" id="NCXO01000017">
    <property type="protein sequence ID" value="OSC33800.1"/>
    <property type="molecule type" value="Genomic_DNA"/>
</dbReference>